<proteinExistence type="predicted"/>
<protein>
    <submittedName>
        <fullName evidence="2">EthD domain-containing protein</fullName>
    </submittedName>
</protein>
<reference evidence="2 3" key="1">
    <citation type="submission" date="2020-04" db="EMBL/GenBank/DDBJ databases">
        <authorList>
            <person name="Klaysubun C."/>
            <person name="Duangmal K."/>
            <person name="Lipun K."/>
        </authorList>
    </citation>
    <scope>NUCLEOTIDE SEQUENCE [LARGE SCALE GENOMIC DNA]</scope>
    <source>
        <strain evidence="2 3">JCM 11839</strain>
    </source>
</reference>
<dbReference type="EMBL" id="JAAXKY010000012">
    <property type="protein sequence ID" value="NMH76705.1"/>
    <property type="molecule type" value="Genomic_DNA"/>
</dbReference>
<keyword evidence="3" id="KW-1185">Reference proteome</keyword>
<dbReference type="InterPro" id="IPR011008">
    <property type="entry name" value="Dimeric_a/b-barrel"/>
</dbReference>
<feature type="domain" description="EthD" evidence="1">
    <location>
        <begin position="12"/>
        <end position="98"/>
    </location>
</feature>
<dbReference type="Gene3D" id="3.30.70.100">
    <property type="match status" value="1"/>
</dbReference>
<dbReference type="SUPFAM" id="SSF54909">
    <property type="entry name" value="Dimeric alpha+beta barrel"/>
    <property type="match status" value="1"/>
</dbReference>
<dbReference type="Proteomes" id="UP001296706">
    <property type="component" value="Unassembled WGS sequence"/>
</dbReference>
<evidence type="ECO:0000313" key="3">
    <source>
        <dbReference type="Proteomes" id="UP001296706"/>
    </source>
</evidence>
<dbReference type="Pfam" id="PF07110">
    <property type="entry name" value="EthD"/>
    <property type="match status" value="1"/>
</dbReference>
<gene>
    <name evidence="2" type="ORF">HF577_06270</name>
</gene>
<name>A0ABX1RB99_9PSEU</name>
<sequence length="112" mass="12754">MFKVFAYLTKRADLSREEFIDYYENHHVPLVLSHAPLPRVYKRNYLSRGDAANLESPAIGFDVVTETVWDDRSGFENWISSLGIPAIAEDEARFLDRSKTTAYVIEEGVSAP</sequence>
<evidence type="ECO:0000259" key="1">
    <source>
        <dbReference type="Pfam" id="PF07110"/>
    </source>
</evidence>
<organism evidence="2 3">
    <name type="scientific">Pseudonocardia xinjiangensis</name>
    <dbReference type="NCBI Taxonomy" id="75289"/>
    <lineage>
        <taxon>Bacteria</taxon>
        <taxon>Bacillati</taxon>
        <taxon>Actinomycetota</taxon>
        <taxon>Actinomycetes</taxon>
        <taxon>Pseudonocardiales</taxon>
        <taxon>Pseudonocardiaceae</taxon>
        <taxon>Pseudonocardia</taxon>
    </lineage>
</organism>
<dbReference type="RefSeq" id="WP_169394784.1">
    <property type="nucleotide sequence ID" value="NZ_BAAAJH010000009.1"/>
</dbReference>
<evidence type="ECO:0000313" key="2">
    <source>
        <dbReference type="EMBL" id="NMH76705.1"/>
    </source>
</evidence>
<dbReference type="InterPro" id="IPR009799">
    <property type="entry name" value="EthD_dom"/>
</dbReference>
<accession>A0ABX1RB99</accession>
<comment type="caution">
    <text evidence="2">The sequence shown here is derived from an EMBL/GenBank/DDBJ whole genome shotgun (WGS) entry which is preliminary data.</text>
</comment>